<evidence type="ECO:0000256" key="2">
    <source>
        <dbReference type="ARBA" id="ARBA00023136"/>
    </source>
</evidence>
<dbReference type="InterPro" id="IPR000547">
    <property type="entry name" value="Clathrin_H-chain/VPS_repeat"/>
</dbReference>
<dbReference type="Pfam" id="PF00780">
    <property type="entry name" value="CNH"/>
    <property type="match status" value="1"/>
</dbReference>
<keyword evidence="2" id="KW-0472">Membrane</keyword>
<dbReference type="InterPro" id="IPR001180">
    <property type="entry name" value="CNH_dom"/>
</dbReference>
<accession>A0A8J1U575</accession>
<gene>
    <name evidence="4" type="ORF">OFUS_LOCUS17006</name>
</gene>
<dbReference type="PANTHER" id="PTHR12894:SF49">
    <property type="entry name" value="VAM6_VPS39-LIKE PROTEIN"/>
    <property type="match status" value="1"/>
</dbReference>
<dbReference type="SMART" id="SM00036">
    <property type="entry name" value="CNH"/>
    <property type="match status" value="1"/>
</dbReference>
<dbReference type="GO" id="GO:0016020">
    <property type="term" value="C:membrane"/>
    <property type="evidence" value="ECO:0007669"/>
    <property type="project" value="TreeGrafter"/>
</dbReference>
<dbReference type="PROSITE" id="PS50236">
    <property type="entry name" value="CHCR"/>
    <property type="match status" value="1"/>
</dbReference>
<comment type="similarity">
    <text evidence="3">Belongs to the VAM6/VPS39 family.</text>
</comment>
<dbReference type="Pfam" id="PF10367">
    <property type="entry name" value="zf-Vps39_C"/>
    <property type="match status" value="1"/>
</dbReference>
<dbReference type="OrthoDB" id="5325112at2759"/>
<comment type="subcellular location">
    <subcellularLocation>
        <location evidence="1">Endomembrane system</location>
        <topology evidence="1">Peripheral membrane protein</topology>
    </subcellularLocation>
</comment>
<dbReference type="InterPro" id="IPR032914">
    <property type="entry name" value="Vam6/VPS39/TRAP1"/>
</dbReference>
<dbReference type="GO" id="GO:0006886">
    <property type="term" value="P:intracellular protein transport"/>
    <property type="evidence" value="ECO:0007669"/>
    <property type="project" value="UniProtKB-UniRule"/>
</dbReference>
<keyword evidence="5" id="KW-1185">Reference proteome</keyword>
<evidence type="ECO:0000313" key="4">
    <source>
        <dbReference type="EMBL" id="CAH1791977.1"/>
    </source>
</evidence>
<dbReference type="InterPro" id="IPR019453">
    <property type="entry name" value="VPS39/TGFA1_Znf"/>
</dbReference>
<evidence type="ECO:0000313" key="5">
    <source>
        <dbReference type="Proteomes" id="UP000749559"/>
    </source>
</evidence>
<dbReference type="GO" id="GO:0034058">
    <property type="term" value="P:endosomal vesicle fusion"/>
    <property type="evidence" value="ECO:0007669"/>
    <property type="project" value="TreeGrafter"/>
</dbReference>
<dbReference type="GO" id="GO:0005737">
    <property type="term" value="C:cytoplasm"/>
    <property type="evidence" value="ECO:0007669"/>
    <property type="project" value="TreeGrafter"/>
</dbReference>
<comment type="caution">
    <text evidence="4">The sequence shown here is derived from an EMBL/GenBank/DDBJ whole genome shotgun (WGS) entry which is preliminary data.</text>
</comment>
<dbReference type="GO" id="GO:0012505">
    <property type="term" value="C:endomembrane system"/>
    <property type="evidence" value="ECO:0007669"/>
    <property type="project" value="UniProtKB-SubCell"/>
</dbReference>
<dbReference type="AlphaFoldDB" id="A0A8J1U575"/>
<dbReference type="Pfam" id="PF10366">
    <property type="entry name" value="Vps39_1"/>
    <property type="match status" value="1"/>
</dbReference>
<protein>
    <submittedName>
        <fullName evidence="4">Uncharacterized protein</fullName>
    </submittedName>
</protein>
<dbReference type="GO" id="GO:0006914">
    <property type="term" value="P:autophagy"/>
    <property type="evidence" value="ECO:0007669"/>
    <property type="project" value="TreeGrafter"/>
</dbReference>
<dbReference type="PANTHER" id="PTHR12894">
    <property type="entry name" value="CNH DOMAIN CONTAINING"/>
    <property type="match status" value="1"/>
</dbReference>
<sequence>MHEAFEAAPILEKLPLIIESITSYDDKLLVGTKQGHLLVYTVSPIPGNETSFNVSLERSNKAFSKKPITQLVAVPEAQILISLSDNVVSVHDLTVFAPICTINKSRGATLFEVDVKKQKSLTGDVQHTVRMCVIVKRKVQLYYWKNREFHELQPDLGVPDLPKVAAWCKDSICVGFKRDYFLIMVDTGGYKELFPTGKSMEPRVTRLDDNGLAVGRDEQTIFIDAEGNPTKRYALTWSALPQVLVNQPPYVIAVLPKVIEIRTVEPRLFIQSIEVNQPKFICHGSNHVYVASTNHVWRLASTPITSQIKQLLQNKEFELALHLANMTQEADSAREGRIQHIQTLYAFDLFSQHRFEESLQMFTKLGTDASHVIGLYPNLLPQDFRNQLEYPDKLPDLEGAELEKGLLALIEYLTTKRNEVMKEMNKEMVSSAIVEGSATIKSKRQLTQILDTSLLKCYLQTNDALVAPLLRLKDNNCHIEETERVLKKHQKFSELIILYEKKGLHKKALDLLLRQAQKHGSPLKGHDRTVQYLQRLGADHLDLIFEYAGWVLKTEPEDGLKIFTEDLPEVENLPRQKVLDYLEKTDKNLMVPYLEHVIMECNDDSENFHNALALSYKDKVQSLMSDYLASLPEGEIPARAGKEPSELGELRRKLLFFLETQRHYVPERLLAHFPFDSFFEERAILLGRLGRHEQALAIYVHILHDNSLAKQYCKLNYDRHKEGNKDVYIFLLKMFLSPPDAGYLGIMVSGTTPSEPNIDAALDLLRDHGNQVNTSKALELLPASIEVSRLLVFLENVLEERGVDKRDAQVLRSLLYAEHLQVQEQRMFYQKIKCIITDEKMCRVCKKRIGNSAFARYPNGVIVHYYCCKDPKVWPSE</sequence>
<dbReference type="InterPro" id="IPR019452">
    <property type="entry name" value="VPS39/TGF_beta_rcpt-assoc_1"/>
</dbReference>
<reference evidence="4" key="1">
    <citation type="submission" date="2022-03" db="EMBL/GenBank/DDBJ databases">
        <authorList>
            <person name="Martin C."/>
        </authorList>
    </citation>
    <scope>NUCLEOTIDE SEQUENCE</scope>
</reference>
<dbReference type="PROSITE" id="PS50219">
    <property type="entry name" value="CNH"/>
    <property type="match status" value="1"/>
</dbReference>
<evidence type="ECO:0000256" key="3">
    <source>
        <dbReference type="ARBA" id="ARBA00038201"/>
    </source>
</evidence>
<evidence type="ECO:0000256" key="1">
    <source>
        <dbReference type="ARBA" id="ARBA00004184"/>
    </source>
</evidence>
<dbReference type="Proteomes" id="UP000749559">
    <property type="component" value="Unassembled WGS sequence"/>
</dbReference>
<organism evidence="4 5">
    <name type="scientific">Owenia fusiformis</name>
    <name type="common">Polychaete worm</name>
    <dbReference type="NCBI Taxonomy" id="6347"/>
    <lineage>
        <taxon>Eukaryota</taxon>
        <taxon>Metazoa</taxon>
        <taxon>Spiralia</taxon>
        <taxon>Lophotrochozoa</taxon>
        <taxon>Annelida</taxon>
        <taxon>Polychaeta</taxon>
        <taxon>Sedentaria</taxon>
        <taxon>Canalipalpata</taxon>
        <taxon>Sabellida</taxon>
        <taxon>Oweniida</taxon>
        <taxon>Oweniidae</taxon>
        <taxon>Owenia</taxon>
    </lineage>
</organism>
<name>A0A8J1U575_OWEFU</name>
<proteinExistence type="inferred from homology"/>
<dbReference type="EMBL" id="CAIIXF020000008">
    <property type="protein sequence ID" value="CAH1791977.1"/>
    <property type="molecule type" value="Genomic_DNA"/>
</dbReference>